<evidence type="ECO:0000313" key="3">
    <source>
        <dbReference type="EMBL" id="CAB4857191.1"/>
    </source>
</evidence>
<gene>
    <name evidence="3" type="ORF">UFOPK3423_00038</name>
</gene>
<reference evidence="3" key="1">
    <citation type="submission" date="2020-05" db="EMBL/GenBank/DDBJ databases">
        <authorList>
            <person name="Chiriac C."/>
            <person name="Salcher M."/>
            <person name="Ghai R."/>
            <person name="Kavagutti S V."/>
        </authorList>
    </citation>
    <scope>NUCLEOTIDE SEQUENCE</scope>
</reference>
<dbReference type="InterPro" id="IPR043519">
    <property type="entry name" value="NT_sf"/>
</dbReference>
<feature type="region of interest" description="Disordered" evidence="2">
    <location>
        <begin position="121"/>
        <end position="146"/>
    </location>
</feature>
<dbReference type="AlphaFoldDB" id="A0A6J7CHN1"/>
<dbReference type="PANTHER" id="PTHR21043">
    <property type="entry name" value="IOJAP SUPERFAMILY ORTHOLOG"/>
    <property type="match status" value="1"/>
</dbReference>
<dbReference type="GO" id="GO:0090071">
    <property type="term" value="P:negative regulation of ribosome biogenesis"/>
    <property type="evidence" value="ECO:0007669"/>
    <property type="project" value="TreeGrafter"/>
</dbReference>
<protein>
    <submittedName>
        <fullName evidence="3">Unannotated protein</fullName>
    </submittedName>
</protein>
<dbReference type="Pfam" id="PF02410">
    <property type="entry name" value="RsfS"/>
    <property type="match status" value="1"/>
</dbReference>
<evidence type="ECO:0000256" key="2">
    <source>
        <dbReference type="SAM" id="MobiDB-lite"/>
    </source>
</evidence>
<feature type="compositionally biased region" description="Basic and acidic residues" evidence="2">
    <location>
        <begin position="136"/>
        <end position="146"/>
    </location>
</feature>
<organism evidence="3">
    <name type="scientific">freshwater metagenome</name>
    <dbReference type="NCBI Taxonomy" id="449393"/>
    <lineage>
        <taxon>unclassified sequences</taxon>
        <taxon>metagenomes</taxon>
        <taxon>ecological metagenomes</taxon>
    </lineage>
</organism>
<name>A0A6J7CHN1_9ZZZZ</name>
<dbReference type="GO" id="GO:0043023">
    <property type="term" value="F:ribosomal large subunit binding"/>
    <property type="evidence" value="ECO:0007669"/>
    <property type="project" value="TreeGrafter"/>
</dbReference>
<dbReference type="PANTHER" id="PTHR21043:SF0">
    <property type="entry name" value="MITOCHONDRIAL ASSEMBLY OF RIBOSOMAL LARGE SUBUNIT PROTEIN 1"/>
    <property type="match status" value="1"/>
</dbReference>
<sequence>MSTTERIPTELTTHQLVDLIAQSALDKKARGVVALDLSGISAFTDAFVICSGTSDRQAKAIHDAIHVTLKNDYGLLPRRVEGVTESHWILMDYLDAVVHIFTPETREFYRLEQLWGDVPRRAFEDAPPDEEQEPAGEAHEHADEVS</sequence>
<dbReference type="HAMAP" id="MF_01477">
    <property type="entry name" value="Iojap_RsfS"/>
    <property type="match status" value="1"/>
</dbReference>
<dbReference type="SUPFAM" id="SSF81301">
    <property type="entry name" value="Nucleotidyltransferase"/>
    <property type="match status" value="1"/>
</dbReference>
<dbReference type="EMBL" id="CAFBLQ010000002">
    <property type="protein sequence ID" value="CAB4857191.1"/>
    <property type="molecule type" value="Genomic_DNA"/>
</dbReference>
<dbReference type="NCBIfam" id="TIGR00090">
    <property type="entry name" value="rsfS_iojap_ybeB"/>
    <property type="match status" value="1"/>
</dbReference>
<dbReference type="InterPro" id="IPR004394">
    <property type="entry name" value="Iojap/RsfS/C7orf30"/>
</dbReference>
<accession>A0A6J7CHN1</accession>
<proteinExistence type="inferred from homology"/>
<comment type="similarity">
    <text evidence="1">Belongs to the Iojap/RsfS family.</text>
</comment>
<evidence type="ECO:0000256" key="1">
    <source>
        <dbReference type="ARBA" id="ARBA00010574"/>
    </source>
</evidence>
<dbReference type="Gene3D" id="3.30.460.10">
    <property type="entry name" value="Beta Polymerase, domain 2"/>
    <property type="match status" value="1"/>
</dbReference>
<dbReference type="GO" id="GO:0017148">
    <property type="term" value="P:negative regulation of translation"/>
    <property type="evidence" value="ECO:0007669"/>
    <property type="project" value="TreeGrafter"/>
</dbReference>